<evidence type="ECO:0000313" key="2">
    <source>
        <dbReference type="EMBL" id="KAI7726806.1"/>
    </source>
</evidence>
<comment type="caution">
    <text evidence="2">The sequence shown here is derived from an EMBL/GenBank/DDBJ whole genome shotgun (WGS) entry which is preliminary data.</text>
</comment>
<feature type="domain" description="K-box" evidence="1">
    <location>
        <begin position="2"/>
        <end position="36"/>
    </location>
</feature>
<keyword evidence="3" id="KW-1185">Reference proteome</keyword>
<dbReference type="AlphaFoldDB" id="A0AAD5G421"/>
<sequence length="66" mass="7639">NFIGEDLDSLSLKELQNKEKQLETALRRLRLRKAGGNGETEETQDQGQLLTVMPCWMLQYMSQKII</sequence>
<dbReference type="GO" id="GO:0005634">
    <property type="term" value="C:nucleus"/>
    <property type="evidence" value="ECO:0007669"/>
    <property type="project" value="InterPro"/>
</dbReference>
<reference evidence="2" key="1">
    <citation type="submission" date="2022-06" db="EMBL/GenBank/DDBJ databases">
        <title>Uncovering the hologenomic basis of an extraordinary plant invasion.</title>
        <authorList>
            <person name="Bieker V.C."/>
            <person name="Martin M.D."/>
            <person name="Gilbert T."/>
            <person name="Hodgins K."/>
            <person name="Battlay P."/>
            <person name="Petersen B."/>
            <person name="Wilson J."/>
        </authorList>
    </citation>
    <scope>NUCLEOTIDE SEQUENCE</scope>
    <source>
        <strain evidence="2">AA19_3_7</strain>
        <tissue evidence="2">Leaf</tissue>
    </source>
</reference>
<gene>
    <name evidence="2" type="ORF">M8C21_022928</name>
</gene>
<feature type="non-terminal residue" evidence="2">
    <location>
        <position position="1"/>
    </location>
</feature>
<evidence type="ECO:0000259" key="1">
    <source>
        <dbReference type="Pfam" id="PF01486"/>
    </source>
</evidence>
<evidence type="ECO:0000313" key="3">
    <source>
        <dbReference type="Proteomes" id="UP001206925"/>
    </source>
</evidence>
<proteinExistence type="predicted"/>
<dbReference type="EMBL" id="JAMZMK010011530">
    <property type="protein sequence ID" value="KAI7726806.1"/>
    <property type="molecule type" value="Genomic_DNA"/>
</dbReference>
<protein>
    <recommendedName>
        <fullName evidence="1">K-box domain-containing protein</fullName>
    </recommendedName>
</protein>
<organism evidence="2 3">
    <name type="scientific">Ambrosia artemisiifolia</name>
    <name type="common">Common ragweed</name>
    <dbReference type="NCBI Taxonomy" id="4212"/>
    <lineage>
        <taxon>Eukaryota</taxon>
        <taxon>Viridiplantae</taxon>
        <taxon>Streptophyta</taxon>
        <taxon>Embryophyta</taxon>
        <taxon>Tracheophyta</taxon>
        <taxon>Spermatophyta</taxon>
        <taxon>Magnoliopsida</taxon>
        <taxon>eudicotyledons</taxon>
        <taxon>Gunneridae</taxon>
        <taxon>Pentapetalae</taxon>
        <taxon>asterids</taxon>
        <taxon>campanulids</taxon>
        <taxon>Asterales</taxon>
        <taxon>Asteraceae</taxon>
        <taxon>Asteroideae</taxon>
        <taxon>Heliantheae alliance</taxon>
        <taxon>Heliantheae</taxon>
        <taxon>Ambrosia</taxon>
    </lineage>
</organism>
<name>A0AAD5G421_AMBAR</name>
<accession>A0AAD5G421</accession>
<dbReference type="Pfam" id="PF01486">
    <property type="entry name" value="K-box"/>
    <property type="match status" value="1"/>
</dbReference>
<dbReference type="GO" id="GO:0003700">
    <property type="term" value="F:DNA-binding transcription factor activity"/>
    <property type="evidence" value="ECO:0007669"/>
    <property type="project" value="InterPro"/>
</dbReference>
<dbReference type="InterPro" id="IPR002487">
    <property type="entry name" value="TF_Kbox"/>
</dbReference>
<dbReference type="Proteomes" id="UP001206925">
    <property type="component" value="Unassembled WGS sequence"/>
</dbReference>